<dbReference type="OrthoDB" id="2127828at2759"/>
<organism evidence="1 2">
    <name type="scientific">Neocallimastix californiae</name>
    <dbReference type="NCBI Taxonomy" id="1754190"/>
    <lineage>
        <taxon>Eukaryota</taxon>
        <taxon>Fungi</taxon>
        <taxon>Fungi incertae sedis</taxon>
        <taxon>Chytridiomycota</taxon>
        <taxon>Chytridiomycota incertae sedis</taxon>
        <taxon>Neocallimastigomycetes</taxon>
        <taxon>Neocallimastigales</taxon>
        <taxon>Neocallimastigaceae</taxon>
        <taxon>Neocallimastix</taxon>
    </lineage>
</organism>
<dbReference type="Gene3D" id="3.40.50.1820">
    <property type="entry name" value="alpha/beta hydrolase"/>
    <property type="match status" value="1"/>
</dbReference>
<dbReference type="Proteomes" id="UP000193920">
    <property type="component" value="Unassembled WGS sequence"/>
</dbReference>
<accession>A0A1Y2A1G0</accession>
<protein>
    <submittedName>
        <fullName evidence="1">2-hydroxy-6-Oxo-6-Phenylhexa-2,4-Dienoate hydrolase</fullName>
    </submittedName>
</protein>
<evidence type="ECO:0000313" key="1">
    <source>
        <dbReference type="EMBL" id="ORY16349.1"/>
    </source>
</evidence>
<name>A0A1Y2A1G0_9FUNG</name>
<sequence length="263" mass="30650">MKFYEFGDKKNPEILLLPGTSCHWKINYEKHIELLKEKFYVIAVSYDGFDETEDTIFPDMITETEKIELYITENFNKKIFSAYGCSLGGSFVSLLVSRKNIHITHAIIGSSDMDQANKPVAKIETFIVSKIFSPIVIEGRIPKFFQKRLDKKTPEEKKYMENLLNGFTGNGKGLPFVKKESISNQFYSDLITPVGEGINVEGTTIHVFYATKMGEKYEKRYYKHFANPDIVRHDYQHEELFFSYPEKWYHEVLRVCNLSNENK</sequence>
<keyword evidence="2" id="KW-1185">Reference proteome</keyword>
<dbReference type="EMBL" id="MCOG01000333">
    <property type="protein sequence ID" value="ORY16349.1"/>
    <property type="molecule type" value="Genomic_DNA"/>
</dbReference>
<proteinExistence type="predicted"/>
<keyword evidence="1" id="KW-0378">Hydrolase</keyword>
<dbReference type="InterPro" id="IPR029058">
    <property type="entry name" value="AB_hydrolase_fold"/>
</dbReference>
<dbReference type="SUPFAM" id="SSF53474">
    <property type="entry name" value="alpha/beta-Hydrolases"/>
    <property type="match status" value="1"/>
</dbReference>
<reference evidence="1 2" key="1">
    <citation type="submission" date="2016-08" db="EMBL/GenBank/DDBJ databases">
        <title>A Parts List for Fungal Cellulosomes Revealed by Comparative Genomics.</title>
        <authorList>
            <consortium name="DOE Joint Genome Institute"/>
            <person name="Haitjema C.H."/>
            <person name="Gilmore S.P."/>
            <person name="Henske J.K."/>
            <person name="Solomon K.V."/>
            <person name="De Groot R."/>
            <person name="Kuo A."/>
            <person name="Mondo S.J."/>
            <person name="Salamov A.A."/>
            <person name="Labutti K."/>
            <person name="Zhao Z."/>
            <person name="Chiniquy J."/>
            <person name="Barry K."/>
            <person name="Brewer H.M."/>
            <person name="Purvine S.O."/>
            <person name="Wright A.T."/>
            <person name="Boxma B."/>
            <person name="Van Alen T."/>
            <person name="Hackstein J.H."/>
            <person name="Baker S.E."/>
            <person name="Grigoriev I.V."/>
            <person name="O'Malley M.A."/>
        </authorList>
    </citation>
    <scope>NUCLEOTIDE SEQUENCE [LARGE SCALE GENOMIC DNA]</scope>
    <source>
        <strain evidence="1 2">G1</strain>
    </source>
</reference>
<dbReference type="AlphaFoldDB" id="A0A1Y2A1G0"/>
<comment type="caution">
    <text evidence="1">The sequence shown here is derived from an EMBL/GenBank/DDBJ whole genome shotgun (WGS) entry which is preliminary data.</text>
</comment>
<dbReference type="GO" id="GO:0016787">
    <property type="term" value="F:hydrolase activity"/>
    <property type="evidence" value="ECO:0007669"/>
    <property type="project" value="UniProtKB-KW"/>
</dbReference>
<gene>
    <name evidence="1" type="ORF">LY90DRAFT_708431</name>
</gene>
<evidence type="ECO:0000313" key="2">
    <source>
        <dbReference type="Proteomes" id="UP000193920"/>
    </source>
</evidence>